<dbReference type="Gene3D" id="1.25.40.10">
    <property type="entry name" value="Tetratricopeptide repeat domain"/>
    <property type="match status" value="1"/>
</dbReference>
<dbReference type="EMBL" id="CP012160">
    <property type="protein sequence ID" value="AKS46255.1"/>
    <property type="molecule type" value="Genomic_DNA"/>
</dbReference>
<proteinExistence type="predicted"/>
<keyword evidence="2" id="KW-1185">Reference proteome</keyword>
<evidence type="ECO:0000313" key="2">
    <source>
        <dbReference type="Proteomes" id="UP000067444"/>
    </source>
</evidence>
<dbReference type="OrthoDB" id="7593450at2"/>
<dbReference type="Pfam" id="PF06041">
    <property type="entry name" value="DUF924"/>
    <property type="match status" value="1"/>
</dbReference>
<reference evidence="1 2" key="1">
    <citation type="journal article" date="2015" name="Genome Announc.">
        <title>Closed Genome Sequence of Octadecabacter temperatus SB1, the First Mesophilic Species of the Genus Octadecabacter.</title>
        <authorList>
            <person name="Voget S."/>
            <person name="Billerbeck S."/>
            <person name="Simon M."/>
            <person name="Daniel R."/>
        </authorList>
    </citation>
    <scope>NUCLEOTIDE SEQUENCE [LARGE SCALE GENOMIC DNA]</scope>
    <source>
        <strain evidence="1 2">SB1</strain>
    </source>
</reference>
<dbReference type="Gene3D" id="1.20.58.320">
    <property type="entry name" value="TPR-like"/>
    <property type="match status" value="1"/>
</dbReference>
<evidence type="ECO:0000313" key="1">
    <source>
        <dbReference type="EMBL" id="AKS46255.1"/>
    </source>
</evidence>
<organism evidence="1 2">
    <name type="scientific">Octadecabacter temperatus</name>
    <dbReference type="NCBI Taxonomy" id="1458307"/>
    <lineage>
        <taxon>Bacteria</taxon>
        <taxon>Pseudomonadati</taxon>
        <taxon>Pseudomonadota</taxon>
        <taxon>Alphaproteobacteria</taxon>
        <taxon>Rhodobacterales</taxon>
        <taxon>Roseobacteraceae</taxon>
        <taxon>Octadecabacter</taxon>
    </lineage>
</organism>
<protein>
    <submittedName>
        <fullName evidence="1">Uncharacterized protein</fullName>
    </submittedName>
</protein>
<dbReference type="PATRIC" id="fig|1458307.3.peg.1720"/>
<name>A0A0K0Y5Q4_9RHOB</name>
<dbReference type="RefSeq" id="WP_049834565.1">
    <property type="nucleotide sequence ID" value="NZ_CP012160.1"/>
</dbReference>
<dbReference type="InterPro" id="IPR010323">
    <property type="entry name" value="DUF924"/>
</dbReference>
<gene>
    <name evidence="1" type="ORF">OSB_17070</name>
</gene>
<dbReference type="SUPFAM" id="SSF48452">
    <property type="entry name" value="TPR-like"/>
    <property type="match status" value="1"/>
</dbReference>
<dbReference type="Proteomes" id="UP000067444">
    <property type="component" value="Chromosome"/>
</dbReference>
<accession>A0A0K0Y5Q4</accession>
<dbReference type="KEGG" id="otm:OSB_17070"/>
<dbReference type="AlphaFoldDB" id="A0A0K0Y5Q4"/>
<dbReference type="InterPro" id="IPR011990">
    <property type="entry name" value="TPR-like_helical_dom_sf"/>
</dbReference>
<dbReference type="STRING" id="1458307.OSB_17070"/>
<sequence length="195" mass="22027">MVTPEQVLSYWVDEVGPKGWYVATDELDAQVRENFLSTWQDAQAGACGLWLTSPVGTLGYIVLTDQFPRNMFRGHEDSFATDKSARAAAKIAIERDWDLRIPEPVRQFFYMPLMHSENLIDQDRCVRLMKTRLPESGADNLRHARAHRLVIRQFGRFPFRNEALGRTPTAAETAWISEGGYGAALRAVDELAPAS</sequence>